<name>A0AA48REK2_9ZZZZ</name>
<proteinExistence type="predicted"/>
<organism evidence="1">
    <name type="scientific">freshwater sediment metagenome</name>
    <dbReference type="NCBI Taxonomy" id="556182"/>
    <lineage>
        <taxon>unclassified sequences</taxon>
        <taxon>metagenomes</taxon>
        <taxon>ecological metagenomes</taxon>
    </lineage>
</organism>
<evidence type="ECO:0008006" key="2">
    <source>
        <dbReference type="Google" id="ProtNLM"/>
    </source>
</evidence>
<evidence type="ECO:0000313" key="1">
    <source>
        <dbReference type="EMBL" id="CAJ0873415.1"/>
    </source>
</evidence>
<sequence length="168" mass="17717">MGSHFQVKIRVATAIGLLVGGAVFASAFAQNAAPPAPPSASKQAVENRKAAFTLVGNYFRYFGAVAKGNAPYDEAEATKRAARIAVLAGVVEESFPEGSNPGEPESKAKADVWTNRAEFDKKLKAFQADAQALIEVNGKEKGATDAWKASVAALAQDCKGCHETYKVK</sequence>
<dbReference type="InterPro" id="IPR002321">
    <property type="entry name" value="Cyt_c_II"/>
</dbReference>
<dbReference type="GO" id="GO:0022900">
    <property type="term" value="P:electron transport chain"/>
    <property type="evidence" value="ECO:0007669"/>
    <property type="project" value="InterPro"/>
</dbReference>
<dbReference type="AlphaFoldDB" id="A0AA48REK2"/>
<dbReference type="Gene3D" id="1.20.120.10">
    <property type="entry name" value="Cytochrome c/b562"/>
    <property type="match status" value="1"/>
</dbReference>
<dbReference type="SUPFAM" id="SSF47175">
    <property type="entry name" value="Cytochromes"/>
    <property type="match status" value="1"/>
</dbReference>
<dbReference type="GO" id="GO:0005506">
    <property type="term" value="F:iron ion binding"/>
    <property type="evidence" value="ECO:0007669"/>
    <property type="project" value="InterPro"/>
</dbReference>
<reference evidence="1" key="1">
    <citation type="submission" date="2023-07" db="EMBL/GenBank/DDBJ databases">
        <authorList>
            <person name="Pelsma A.J. K."/>
        </authorList>
    </citation>
    <scope>NUCLEOTIDE SEQUENCE</scope>
</reference>
<dbReference type="GO" id="GO:0009055">
    <property type="term" value="F:electron transfer activity"/>
    <property type="evidence" value="ECO:0007669"/>
    <property type="project" value="InterPro"/>
</dbReference>
<gene>
    <name evidence="1" type="ORF">AMST5_02507</name>
</gene>
<dbReference type="InterPro" id="IPR010980">
    <property type="entry name" value="Cyt_c/b562"/>
</dbReference>
<dbReference type="PROSITE" id="PS51009">
    <property type="entry name" value="CYTCII"/>
    <property type="match status" value="1"/>
</dbReference>
<dbReference type="Pfam" id="PF01322">
    <property type="entry name" value="Cytochrom_C_2"/>
    <property type="match status" value="1"/>
</dbReference>
<dbReference type="EMBL" id="OY288114">
    <property type="protein sequence ID" value="CAJ0873415.1"/>
    <property type="molecule type" value="Genomic_DNA"/>
</dbReference>
<protein>
    <recommendedName>
        <fullName evidence="2">Cytochrome c</fullName>
    </recommendedName>
</protein>
<accession>A0AA48REK2</accession>
<dbReference type="GO" id="GO:0020037">
    <property type="term" value="F:heme binding"/>
    <property type="evidence" value="ECO:0007669"/>
    <property type="project" value="InterPro"/>
</dbReference>